<comment type="caution">
    <text evidence="3">The sequence shown here is derived from an EMBL/GenBank/DDBJ whole genome shotgun (WGS) entry which is preliminary data.</text>
</comment>
<dbReference type="InterPro" id="IPR012492">
    <property type="entry name" value="RED_C"/>
</dbReference>
<dbReference type="GO" id="GO:0000398">
    <property type="term" value="P:mRNA splicing, via spliceosome"/>
    <property type="evidence" value="ECO:0000318"/>
    <property type="project" value="GO_Central"/>
</dbReference>
<feature type="domain" description="Protein RED C-terminal" evidence="2">
    <location>
        <begin position="79"/>
        <end position="185"/>
    </location>
</feature>
<proteinExistence type="predicted"/>
<evidence type="ECO:0000259" key="2">
    <source>
        <dbReference type="Pfam" id="PF07807"/>
    </source>
</evidence>
<feature type="compositionally biased region" description="Basic residues" evidence="1">
    <location>
        <begin position="197"/>
        <end position="211"/>
    </location>
</feature>
<feature type="region of interest" description="Disordered" evidence="1">
    <location>
        <begin position="174"/>
        <end position="211"/>
    </location>
</feature>
<reference evidence="3 4" key="1">
    <citation type="journal article" date="2017" name="Nat. Commun.">
        <title>Genome assembly with in vitro proximity ligation data and whole-genome triplication in lettuce.</title>
        <authorList>
            <person name="Reyes-Chin-Wo S."/>
            <person name="Wang Z."/>
            <person name="Yang X."/>
            <person name="Kozik A."/>
            <person name="Arikit S."/>
            <person name="Song C."/>
            <person name="Xia L."/>
            <person name="Froenicke L."/>
            <person name="Lavelle D.O."/>
            <person name="Truco M.J."/>
            <person name="Xia R."/>
            <person name="Zhu S."/>
            <person name="Xu C."/>
            <person name="Xu H."/>
            <person name="Xu X."/>
            <person name="Cox K."/>
            <person name="Korf I."/>
            <person name="Meyers B.C."/>
            <person name="Michelmore R.W."/>
        </authorList>
    </citation>
    <scope>NUCLEOTIDE SEQUENCE [LARGE SCALE GENOMIC DNA]</scope>
    <source>
        <strain evidence="4">cv. Salinas</strain>
        <tissue evidence="3">Seedlings</tissue>
    </source>
</reference>
<name>A0A9R1V217_LACSA</name>
<gene>
    <name evidence="3" type="ORF">LSAT_V11C700362090</name>
</gene>
<dbReference type="PANTHER" id="PTHR12765">
    <property type="entry name" value="RED PROTEIN IK FACTOR CYTOKINE IK"/>
    <property type="match status" value="1"/>
</dbReference>
<dbReference type="GO" id="GO:0005634">
    <property type="term" value="C:nucleus"/>
    <property type="evidence" value="ECO:0000318"/>
    <property type="project" value="GO_Central"/>
</dbReference>
<dbReference type="InterPro" id="IPR039896">
    <property type="entry name" value="Red-like"/>
</dbReference>
<keyword evidence="4" id="KW-1185">Reference proteome</keyword>
<evidence type="ECO:0000313" key="4">
    <source>
        <dbReference type="Proteomes" id="UP000235145"/>
    </source>
</evidence>
<dbReference type="EMBL" id="NBSK02000007">
    <property type="protein sequence ID" value="KAJ0196811.1"/>
    <property type="molecule type" value="Genomic_DNA"/>
</dbReference>
<organism evidence="3 4">
    <name type="scientific">Lactuca sativa</name>
    <name type="common">Garden lettuce</name>
    <dbReference type="NCBI Taxonomy" id="4236"/>
    <lineage>
        <taxon>Eukaryota</taxon>
        <taxon>Viridiplantae</taxon>
        <taxon>Streptophyta</taxon>
        <taxon>Embryophyta</taxon>
        <taxon>Tracheophyta</taxon>
        <taxon>Spermatophyta</taxon>
        <taxon>Magnoliopsida</taxon>
        <taxon>eudicotyledons</taxon>
        <taxon>Gunneridae</taxon>
        <taxon>Pentapetalae</taxon>
        <taxon>asterids</taxon>
        <taxon>campanulids</taxon>
        <taxon>Asterales</taxon>
        <taxon>Asteraceae</taxon>
        <taxon>Cichorioideae</taxon>
        <taxon>Cichorieae</taxon>
        <taxon>Lactucinae</taxon>
        <taxon>Lactuca</taxon>
    </lineage>
</organism>
<dbReference type="AlphaFoldDB" id="A0A9R1V217"/>
<protein>
    <recommendedName>
        <fullName evidence="2">Protein RED C-terminal domain-containing protein</fullName>
    </recommendedName>
</protein>
<dbReference type="Pfam" id="PF07807">
    <property type="entry name" value="RED_C"/>
    <property type="match status" value="1"/>
</dbReference>
<evidence type="ECO:0000256" key="1">
    <source>
        <dbReference type="SAM" id="MobiDB-lite"/>
    </source>
</evidence>
<accession>A0A9R1V217</accession>
<dbReference type="Proteomes" id="UP000235145">
    <property type="component" value="Unassembled WGS sequence"/>
</dbReference>
<evidence type="ECO:0000313" key="3">
    <source>
        <dbReference type="EMBL" id="KAJ0196811.1"/>
    </source>
</evidence>
<sequence>MQEYQYVEQMGYPEQYVQQNGPTYDMQGGLTMEGDPHLMTQEEKDRGLGSVFKRDDTRLQQLREKDTHEKDPNFISESYSECYPGYQEYNREVVDSDDEADLSKMDMGGRAKGQLHRWDFETEEEWATYNEQKEAMPKAAFQFGVKMQDGRKTRKQNKDQKITNELHKINKILAKKKMNKGGDANDDDSGGDESPHPGKKLRPRHSKKARKLTSANKEFIMCASTIKTGPTKAYKLHAILKGGYEYLGPKLVTKKFIQRKWATLLDRGIHVLNAMFWADETNKVFYKEFGDVISFDAKFRTNKMEWFLCPPQQLIIKKDMLILVLTVEVVFLNVKPKLRLWHITKKLPAKVNADFFEKHKIQEAIQRISVECAHKFWAPRSRGPWAVARVAHRLDRPWSRFNKLVWNMVLELKEFKVKWKRLMNDNNLEGKRWFRQMYDRRKSWMPLYFKDMSMHGLIKITSRKTCNKDVYKNHIGRGSKGDL</sequence>